<dbReference type="Proteomes" id="UP001550739">
    <property type="component" value="Unassembled WGS sequence"/>
</dbReference>
<name>A0ABV2ZT74_9ACTN</name>
<feature type="region of interest" description="Disordered" evidence="1">
    <location>
        <begin position="258"/>
        <end position="277"/>
    </location>
</feature>
<evidence type="ECO:0000256" key="1">
    <source>
        <dbReference type="SAM" id="MobiDB-lite"/>
    </source>
</evidence>
<dbReference type="EMBL" id="JBEZVE010000023">
    <property type="protein sequence ID" value="MEU3785744.1"/>
    <property type="molecule type" value="Genomic_DNA"/>
</dbReference>
<comment type="caution">
    <text evidence="3">The sequence shown here is derived from an EMBL/GenBank/DDBJ whole genome shotgun (WGS) entry which is preliminary data.</text>
</comment>
<feature type="transmembrane region" description="Helical" evidence="2">
    <location>
        <begin position="38"/>
        <end position="60"/>
    </location>
</feature>
<dbReference type="Pfam" id="PF14015">
    <property type="entry name" value="DUF4231"/>
    <property type="match status" value="1"/>
</dbReference>
<dbReference type="RefSeq" id="WP_361707487.1">
    <property type="nucleotide sequence ID" value="NZ_JBEZVE010000023.1"/>
</dbReference>
<keyword evidence="2" id="KW-0472">Membrane</keyword>
<reference evidence="3 4" key="1">
    <citation type="submission" date="2024-06" db="EMBL/GenBank/DDBJ databases">
        <title>The Natural Products Discovery Center: Release of the First 8490 Sequenced Strains for Exploring Actinobacteria Biosynthetic Diversity.</title>
        <authorList>
            <person name="Kalkreuter E."/>
            <person name="Kautsar S.A."/>
            <person name="Yang D."/>
            <person name="Bader C.D."/>
            <person name="Teijaro C.N."/>
            <person name="Fluegel L."/>
            <person name="Davis C.M."/>
            <person name="Simpson J.R."/>
            <person name="Lauterbach L."/>
            <person name="Steele A.D."/>
            <person name="Gui C."/>
            <person name="Meng S."/>
            <person name="Li G."/>
            <person name="Viehrig K."/>
            <person name="Ye F."/>
            <person name="Su P."/>
            <person name="Kiefer A.F."/>
            <person name="Nichols A."/>
            <person name="Cepeda A.J."/>
            <person name="Yan W."/>
            <person name="Fan B."/>
            <person name="Jiang Y."/>
            <person name="Adhikari A."/>
            <person name="Zheng C.-J."/>
            <person name="Schuster L."/>
            <person name="Cowan T.M."/>
            <person name="Smanski M.J."/>
            <person name="Chevrette M.G."/>
            <person name="De Carvalho L.P.S."/>
            <person name="Shen B."/>
        </authorList>
    </citation>
    <scope>NUCLEOTIDE SEQUENCE [LARGE SCALE GENOMIC DNA]</scope>
    <source>
        <strain evidence="3 4">NPDC033843</strain>
    </source>
</reference>
<dbReference type="NCBIfam" id="NF033634">
    <property type="entry name" value="SLATT_1"/>
    <property type="match status" value="1"/>
</dbReference>
<feature type="compositionally biased region" description="Polar residues" evidence="1">
    <location>
        <begin position="267"/>
        <end position="277"/>
    </location>
</feature>
<feature type="transmembrane region" description="Helical" evidence="2">
    <location>
        <begin position="161"/>
        <end position="180"/>
    </location>
</feature>
<protein>
    <submittedName>
        <fullName evidence="3">DUF4231 domain-containing protein</fullName>
    </submittedName>
</protein>
<sequence length="277" mass="31379">MANTRAAEEAVERLLAQDRKILRLRQEIRAGRLRRQTLVFAFSSTPILFTLLLVGNIAAWRRIDMARINMACIPIFIALAVLALTIAAKSSNVSGRLEGWTPEYVDNLRLDLELEIERKRLSAASLTLPPETRRHVYRETVPGSVEQFRLESRRYRRIHNAFQSVIIIGSLATSTAAGLADTPPPYKWITVAMSFAVGISAGFTGYFKFRERSFYLQQTADAIEEEYESVALGVGRYRNSPDSEAALIDFTQRVETLKSDQRKRQQQLDQPTEDAQV</sequence>
<evidence type="ECO:0000313" key="4">
    <source>
        <dbReference type="Proteomes" id="UP001550739"/>
    </source>
</evidence>
<accession>A0ABV2ZT74</accession>
<gene>
    <name evidence="3" type="ORF">AB0E89_35265</name>
</gene>
<keyword evidence="4" id="KW-1185">Reference proteome</keyword>
<feature type="transmembrane region" description="Helical" evidence="2">
    <location>
        <begin position="186"/>
        <end position="207"/>
    </location>
</feature>
<keyword evidence="2" id="KW-1133">Transmembrane helix</keyword>
<evidence type="ECO:0000313" key="3">
    <source>
        <dbReference type="EMBL" id="MEU3785744.1"/>
    </source>
</evidence>
<keyword evidence="2" id="KW-0812">Transmembrane</keyword>
<proteinExistence type="predicted"/>
<organism evidence="3 4">
    <name type="scientific">Streptomyces sp. 900129855</name>
    <dbReference type="NCBI Taxonomy" id="3155129"/>
    <lineage>
        <taxon>Bacteria</taxon>
        <taxon>Bacillati</taxon>
        <taxon>Actinomycetota</taxon>
        <taxon>Actinomycetes</taxon>
        <taxon>Kitasatosporales</taxon>
        <taxon>Streptomycetaceae</taxon>
        <taxon>Streptomyces</taxon>
    </lineage>
</organism>
<feature type="transmembrane region" description="Helical" evidence="2">
    <location>
        <begin position="66"/>
        <end position="88"/>
    </location>
</feature>
<evidence type="ECO:0000256" key="2">
    <source>
        <dbReference type="SAM" id="Phobius"/>
    </source>
</evidence>
<dbReference type="InterPro" id="IPR025325">
    <property type="entry name" value="DUF4231"/>
</dbReference>